<reference evidence="6 9" key="1">
    <citation type="journal article" date="2017" name="Anaerobe">
        <title>Quantification, isolation and characterization of Bifidobacterium from the vaginal microbiomes of reproductive aged women.</title>
        <authorList>
            <person name="Freitas A.C."/>
            <person name="Hill J.E."/>
        </authorList>
    </citation>
    <scope>NUCLEOTIDE SEQUENCE [LARGE SCALE GENOMIC DNA]</scope>
    <source>
        <strain evidence="6 9">N6D05</strain>
    </source>
</reference>
<evidence type="ECO:0000313" key="9">
    <source>
        <dbReference type="Proteomes" id="UP000257074"/>
    </source>
</evidence>
<evidence type="ECO:0000313" key="8">
    <source>
        <dbReference type="Proteomes" id="UP000232654"/>
    </source>
</evidence>
<dbReference type="Proteomes" id="UP000232654">
    <property type="component" value="Unassembled WGS sequence"/>
</dbReference>
<feature type="coiled-coil region" evidence="1">
    <location>
        <begin position="86"/>
        <end position="113"/>
    </location>
</feature>
<evidence type="ECO:0000313" key="6">
    <source>
        <dbReference type="EMBL" id="RDX09994.1"/>
    </source>
</evidence>
<name>A0A2N0T4P4_BIFLN</name>
<proteinExistence type="predicted"/>
<dbReference type="AlphaFoldDB" id="A0A2N0T4P4"/>
<dbReference type="EMBL" id="QSRZ01000006">
    <property type="protein sequence ID" value="RGL48556.1"/>
    <property type="molecule type" value="Genomic_DNA"/>
</dbReference>
<dbReference type="Proteomes" id="UP000261288">
    <property type="component" value="Unassembled WGS sequence"/>
</dbReference>
<reference evidence="5 8" key="2">
    <citation type="submission" date="2017-12" db="EMBL/GenBank/DDBJ databases">
        <title>Bifidobacterium longum APC/DPC strains.</title>
        <authorList>
            <person name="Arboleya S."/>
        </authorList>
    </citation>
    <scope>NUCLEOTIDE SEQUENCE [LARGE SCALE GENOMIC DNA]</scope>
    <source>
        <strain evidence="5 8">APC1503</strain>
    </source>
</reference>
<evidence type="ECO:0000313" key="10">
    <source>
        <dbReference type="Proteomes" id="UP000261288"/>
    </source>
</evidence>
<evidence type="ECO:0000313" key="3">
    <source>
        <dbReference type="EMBL" id="KAB7337406.1"/>
    </source>
</evidence>
<dbReference type="Proteomes" id="UP000476628">
    <property type="component" value="Unassembled WGS sequence"/>
</dbReference>
<comment type="caution">
    <text evidence="6">The sequence shown here is derived from an EMBL/GenBank/DDBJ whole genome shotgun (WGS) entry which is preliminary data.</text>
</comment>
<evidence type="ECO:0000313" key="7">
    <source>
        <dbReference type="EMBL" id="RGL48556.1"/>
    </source>
</evidence>
<evidence type="ECO:0000313" key="5">
    <source>
        <dbReference type="EMBL" id="PKC86888.1"/>
    </source>
</evidence>
<evidence type="ECO:0000313" key="13">
    <source>
        <dbReference type="Proteomes" id="UP000476628"/>
    </source>
</evidence>
<dbReference type="EMBL" id="NJNR01000010">
    <property type="protein sequence ID" value="RDX09994.1"/>
    <property type="molecule type" value="Genomic_DNA"/>
</dbReference>
<gene>
    <name evidence="5" type="ORF">APC1503_2042</name>
    <name evidence="6" type="ORF">CE169_02690</name>
    <name evidence="7" type="ORF">DXC63_05925</name>
    <name evidence="4" type="ORF">GBB63_06785</name>
    <name evidence="3" type="ORF">GBB73_06420</name>
    <name evidence="2" type="ORF">GBC45_08345</name>
</gene>
<sequence>MTSGKKLDRETVDYLRTLPEIVRRVQGGRIYYTNSFRTQATARYAMGDRPVDIFRDNGIGPEVIGYKRIERCIARWKENPDELSTVDSRTSRLKRIEEEIKYLEQQAKKIRLAEDKEASKQ</sequence>
<dbReference type="EMBL" id="WDRM01000013">
    <property type="protein sequence ID" value="KAB7337406.1"/>
    <property type="molecule type" value="Genomic_DNA"/>
</dbReference>
<dbReference type="Proteomes" id="UP000257074">
    <property type="component" value="Unassembled WGS sequence"/>
</dbReference>
<accession>A0A2N0T4P4</accession>
<dbReference type="EMBL" id="PJDT01000031">
    <property type="protein sequence ID" value="PKC86888.1"/>
    <property type="molecule type" value="Genomic_DNA"/>
</dbReference>
<protein>
    <submittedName>
        <fullName evidence="6">Uncharacterized protein</fullName>
    </submittedName>
</protein>
<dbReference type="RefSeq" id="WP_007055798.1">
    <property type="nucleotide sequence ID" value="NZ_CAXUAF010000007.1"/>
</dbReference>
<keyword evidence="1" id="KW-0175">Coiled coil</keyword>
<dbReference type="EMBL" id="WDUB01000013">
    <property type="protein sequence ID" value="KAB7202553.1"/>
    <property type="molecule type" value="Genomic_DNA"/>
</dbReference>
<evidence type="ECO:0000313" key="11">
    <source>
        <dbReference type="Proteomes" id="UP000430971"/>
    </source>
</evidence>
<evidence type="ECO:0000256" key="1">
    <source>
        <dbReference type="SAM" id="Coils"/>
    </source>
</evidence>
<evidence type="ECO:0000313" key="2">
    <source>
        <dbReference type="EMBL" id="KAB7202553.1"/>
    </source>
</evidence>
<evidence type="ECO:0000313" key="4">
    <source>
        <dbReference type="EMBL" id="KAB7358640.1"/>
    </source>
</evidence>
<reference evidence="7 10" key="3">
    <citation type="submission" date="2018-08" db="EMBL/GenBank/DDBJ databases">
        <title>A genome reference for cultivated species of the human gut microbiota.</title>
        <authorList>
            <person name="Zou Y."/>
            <person name="Xue W."/>
            <person name="Luo G."/>
        </authorList>
    </citation>
    <scope>NUCLEOTIDE SEQUENCE [LARGE SCALE GENOMIC DNA]</scope>
    <source>
        <strain evidence="7 10">TF06-45A</strain>
    </source>
</reference>
<dbReference type="Proteomes" id="UP000430971">
    <property type="component" value="Unassembled WGS sequence"/>
</dbReference>
<reference evidence="11 12" key="4">
    <citation type="journal article" date="2019" name="Nat. Med.">
        <title>A library of human gut bacterial isolates paired with longitudinal multiomics data enables mechanistic microbiome research.</title>
        <authorList>
            <person name="Poyet M."/>
            <person name="Groussin M."/>
            <person name="Gibbons S.M."/>
            <person name="Avila-Pacheco J."/>
            <person name="Jiang X."/>
            <person name="Kearney S.M."/>
            <person name="Perrotta A.R."/>
            <person name="Berdy B."/>
            <person name="Zhao S."/>
            <person name="Lieberman T.D."/>
            <person name="Swanson P.K."/>
            <person name="Smith M."/>
            <person name="Roesemann S."/>
            <person name="Alexander J.E."/>
            <person name="Rich S.A."/>
            <person name="Livny J."/>
            <person name="Vlamakis H."/>
            <person name="Clish C."/>
            <person name="Bullock K."/>
            <person name="Deik A."/>
            <person name="Scott J."/>
            <person name="Pierce K.A."/>
            <person name="Xavier R.J."/>
            <person name="Alm E.J."/>
        </authorList>
    </citation>
    <scope>NUCLEOTIDE SEQUENCE [LARGE SCALE GENOMIC DNA]</scope>
    <source>
        <strain evidence="2 13">BIOML-A136</strain>
        <strain evidence="4 12">BIOML-A55</strain>
        <strain evidence="3 11">BIOML-A65</strain>
    </source>
</reference>
<dbReference type="Proteomes" id="UP000460881">
    <property type="component" value="Unassembled WGS sequence"/>
</dbReference>
<organism evidence="6 9">
    <name type="scientific">Bifidobacterium longum</name>
    <dbReference type="NCBI Taxonomy" id="216816"/>
    <lineage>
        <taxon>Bacteria</taxon>
        <taxon>Bacillati</taxon>
        <taxon>Actinomycetota</taxon>
        <taxon>Actinomycetes</taxon>
        <taxon>Bifidobacteriales</taxon>
        <taxon>Bifidobacteriaceae</taxon>
        <taxon>Bifidobacterium</taxon>
    </lineage>
</organism>
<evidence type="ECO:0000313" key="12">
    <source>
        <dbReference type="Proteomes" id="UP000460881"/>
    </source>
</evidence>
<dbReference type="EMBL" id="WDRC01000015">
    <property type="protein sequence ID" value="KAB7358640.1"/>
    <property type="molecule type" value="Genomic_DNA"/>
</dbReference>